<dbReference type="OrthoDB" id="3041043at2759"/>
<dbReference type="AlphaFoldDB" id="A0A9P5U263"/>
<protein>
    <submittedName>
        <fullName evidence="2">Uncharacterized protein</fullName>
    </submittedName>
</protein>
<accession>A0A9P5U263</accession>
<feature type="non-terminal residue" evidence="2">
    <location>
        <position position="228"/>
    </location>
</feature>
<evidence type="ECO:0000313" key="3">
    <source>
        <dbReference type="Proteomes" id="UP000772434"/>
    </source>
</evidence>
<sequence length="228" mass="25918">SPSTAEDAVLDCLNARELIAFSRTSKSSHRVVLGYLLRAYSIFAILEPFFTTAQTNQFRIIQAFTGLLISGSTALQLFIRRSRCDPRFSTSDLDLYVEHRYSSIVGKFLIWCQYEFVDRPDFDVAVAEGARKMRGYPDHDYPDGRGFAGVYNFVKAGMKIQLITARNSALDIILNFHSTIVMNVISHSHAYSLYPRALQNKVSLICCSNEGPERDDARQKYVDRGYRM</sequence>
<feature type="non-terminal residue" evidence="2">
    <location>
        <position position="1"/>
    </location>
</feature>
<keyword evidence="1" id="KW-0812">Transmembrane</keyword>
<dbReference type="EMBL" id="JADNRY010000125">
    <property type="protein sequence ID" value="KAF9064365.1"/>
    <property type="molecule type" value="Genomic_DNA"/>
</dbReference>
<evidence type="ECO:0000313" key="2">
    <source>
        <dbReference type="EMBL" id="KAF9064365.1"/>
    </source>
</evidence>
<evidence type="ECO:0000256" key="1">
    <source>
        <dbReference type="SAM" id="Phobius"/>
    </source>
</evidence>
<feature type="transmembrane region" description="Helical" evidence="1">
    <location>
        <begin position="32"/>
        <end position="51"/>
    </location>
</feature>
<organism evidence="2 3">
    <name type="scientific">Rhodocollybia butyracea</name>
    <dbReference type="NCBI Taxonomy" id="206335"/>
    <lineage>
        <taxon>Eukaryota</taxon>
        <taxon>Fungi</taxon>
        <taxon>Dikarya</taxon>
        <taxon>Basidiomycota</taxon>
        <taxon>Agaricomycotina</taxon>
        <taxon>Agaricomycetes</taxon>
        <taxon>Agaricomycetidae</taxon>
        <taxon>Agaricales</taxon>
        <taxon>Marasmiineae</taxon>
        <taxon>Omphalotaceae</taxon>
        <taxon>Rhodocollybia</taxon>
    </lineage>
</organism>
<keyword evidence="1" id="KW-0472">Membrane</keyword>
<proteinExistence type="predicted"/>
<keyword evidence="1" id="KW-1133">Transmembrane helix</keyword>
<reference evidence="2" key="1">
    <citation type="submission" date="2020-11" db="EMBL/GenBank/DDBJ databases">
        <authorList>
            <consortium name="DOE Joint Genome Institute"/>
            <person name="Ahrendt S."/>
            <person name="Riley R."/>
            <person name="Andreopoulos W."/>
            <person name="Labutti K."/>
            <person name="Pangilinan J."/>
            <person name="Ruiz-Duenas F.J."/>
            <person name="Barrasa J.M."/>
            <person name="Sanchez-Garcia M."/>
            <person name="Camarero S."/>
            <person name="Miyauchi S."/>
            <person name="Serrano A."/>
            <person name="Linde D."/>
            <person name="Babiker R."/>
            <person name="Drula E."/>
            <person name="Ayuso-Fernandez I."/>
            <person name="Pacheco R."/>
            <person name="Padilla G."/>
            <person name="Ferreira P."/>
            <person name="Barriuso J."/>
            <person name="Kellner H."/>
            <person name="Castanera R."/>
            <person name="Alfaro M."/>
            <person name="Ramirez L."/>
            <person name="Pisabarro A.G."/>
            <person name="Kuo A."/>
            <person name="Tritt A."/>
            <person name="Lipzen A."/>
            <person name="He G."/>
            <person name="Yan M."/>
            <person name="Ng V."/>
            <person name="Cullen D."/>
            <person name="Martin F."/>
            <person name="Rosso M.-N."/>
            <person name="Henrissat B."/>
            <person name="Hibbett D."/>
            <person name="Martinez A.T."/>
            <person name="Grigoriev I.V."/>
        </authorList>
    </citation>
    <scope>NUCLEOTIDE SEQUENCE</scope>
    <source>
        <strain evidence="2">AH 40177</strain>
    </source>
</reference>
<keyword evidence="3" id="KW-1185">Reference proteome</keyword>
<dbReference type="Proteomes" id="UP000772434">
    <property type="component" value="Unassembled WGS sequence"/>
</dbReference>
<gene>
    <name evidence="2" type="ORF">BDP27DRAFT_1201454</name>
</gene>
<comment type="caution">
    <text evidence="2">The sequence shown here is derived from an EMBL/GenBank/DDBJ whole genome shotgun (WGS) entry which is preliminary data.</text>
</comment>
<name>A0A9P5U263_9AGAR</name>
<feature type="transmembrane region" description="Helical" evidence="1">
    <location>
        <begin position="57"/>
        <end position="79"/>
    </location>
</feature>